<feature type="transmembrane region" description="Helical" evidence="2">
    <location>
        <begin position="38"/>
        <end position="57"/>
    </location>
</feature>
<evidence type="ECO:0000313" key="3">
    <source>
        <dbReference type="EMBL" id="GAA4788323.1"/>
    </source>
</evidence>
<feature type="transmembrane region" description="Helical" evidence="2">
    <location>
        <begin position="117"/>
        <end position="136"/>
    </location>
</feature>
<evidence type="ECO:0008006" key="5">
    <source>
        <dbReference type="Google" id="ProtNLM"/>
    </source>
</evidence>
<feature type="transmembrane region" description="Helical" evidence="2">
    <location>
        <begin position="142"/>
        <end position="161"/>
    </location>
</feature>
<feature type="transmembrane region" description="Helical" evidence="2">
    <location>
        <begin position="12"/>
        <end position="32"/>
    </location>
</feature>
<proteinExistence type="predicted"/>
<protein>
    <recommendedName>
        <fullName evidence="5">Histidine kinase</fullName>
    </recommendedName>
</protein>
<feature type="transmembrane region" description="Helical" evidence="2">
    <location>
        <begin position="93"/>
        <end position="112"/>
    </location>
</feature>
<reference evidence="4" key="1">
    <citation type="journal article" date="2019" name="Int. J. Syst. Evol. Microbiol.">
        <title>The Global Catalogue of Microorganisms (GCM) 10K type strain sequencing project: providing services to taxonomists for standard genome sequencing and annotation.</title>
        <authorList>
            <consortium name="The Broad Institute Genomics Platform"/>
            <consortium name="The Broad Institute Genome Sequencing Center for Infectious Disease"/>
            <person name="Wu L."/>
            <person name="Ma J."/>
        </authorList>
    </citation>
    <scope>NUCLEOTIDE SEQUENCE [LARGE SCALE GENOMIC DNA]</scope>
    <source>
        <strain evidence="4">JCM 18541</strain>
    </source>
</reference>
<keyword evidence="2" id="KW-0812">Transmembrane</keyword>
<dbReference type="Proteomes" id="UP001500187">
    <property type="component" value="Unassembled WGS sequence"/>
</dbReference>
<evidence type="ECO:0000256" key="2">
    <source>
        <dbReference type="SAM" id="Phobius"/>
    </source>
</evidence>
<accession>A0ABP9B023</accession>
<keyword evidence="2" id="KW-0472">Membrane</keyword>
<gene>
    <name evidence="3" type="ORF">GCM10023352_02600</name>
</gene>
<evidence type="ECO:0000256" key="1">
    <source>
        <dbReference type="SAM" id="MobiDB-lite"/>
    </source>
</evidence>
<name>A0ABP9B023_9MICC</name>
<comment type="caution">
    <text evidence="3">The sequence shown here is derived from an EMBL/GenBank/DDBJ whole genome shotgun (WGS) entry which is preliminary data.</text>
</comment>
<evidence type="ECO:0000313" key="4">
    <source>
        <dbReference type="Proteomes" id="UP001500187"/>
    </source>
</evidence>
<dbReference type="RefSeq" id="WP_345443758.1">
    <property type="nucleotide sequence ID" value="NZ_BAABKP010000001.1"/>
</dbReference>
<feature type="compositionally biased region" description="Polar residues" evidence="1">
    <location>
        <begin position="328"/>
        <end position="338"/>
    </location>
</feature>
<organism evidence="3 4">
    <name type="scientific">Rothia endophytica</name>
    <dbReference type="NCBI Taxonomy" id="1324766"/>
    <lineage>
        <taxon>Bacteria</taxon>
        <taxon>Bacillati</taxon>
        <taxon>Actinomycetota</taxon>
        <taxon>Actinomycetes</taxon>
        <taxon>Micrococcales</taxon>
        <taxon>Micrococcaceae</taxon>
        <taxon>Rothia</taxon>
    </lineage>
</organism>
<sequence>MLAKYYQSSVLLKVFAAGSLLILTAFAIWYNFYTVITAPHWGAVLGVYILAICPIFLPTHRLELPEYLPPLIVVLGLSSVEMTLTAISHCLTFLHLSWPLMAYTALALGLILRRRSFYGWLFFIGFSILVLSKHTRGFDSRLMLATEFIIPVLLMLIAMIVPRQIEQANSKTQQARGMRIIADADRAEKTGIGVVSSQRVQEVRALTEDMLYRIAYNQSPVTQDEMDSFRFAEAQLRDTIRGRYIVNRQILDTAWLARQRGVKVDILDERGSSLPGRVASALTHCAVDLFENASSGTITIRAFPSDDPCAVMLVHDGNSEDDEPSAIEISQTGDIERF</sequence>
<dbReference type="EMBL" id="BAABKP010000001">
    <property type="protein sequence ID" value="GAA4788323.1"/>
    <property type="molecule type" value="Genomic_DNA"/>
</dbReference>
<feature type="region of interest" description="Disordered" evidence="1">
    <location>
        <begin position="319"/>
        <end position="338"/>
    </location>
</feature>
<keyword evidence="2" id="KW-1133">Transmembrane helix</keyword>
<keyword evidence="4" id="KW-1185">Reference proteome</keyword>